<organism evidence="1 2">
    <name type="scientific">Hemibagrus wyckioides</name>
    <dbReference type="NCBI Taxonomy" id="337641"/>
    <lineage>
        <taxon>Eukaryota</taxon>
        <taxon>Metazoa</taxon>
        <taxon>Chordata</taxon>
        <taxon>Craniata</taxon>
        <taxon>Vertebrata</taxon>
        <taxon>Euteleostomi</taxon>
        <taxon>Actinopterygii</taxon>
        <taxon>Neopterygii</taxon>
        <taxon>Teleostei</taxon>
        <taxon>Ostariophysi</taxon>
        <taxon>Siluriformes</taxon>
        <taxon>Bagridae</taxon>
        <taxon>Hemibagrus</taxon>
    </lineage>
</organism>
<gene>
    <name evidence="1" type="ORF">KOW79_015437</name>
</gene>
<evidence type="ECO:0000313" key="1">
    <source>
        <dbReference type="EMBL" id="KAG7321022.1"/>
    </source>
</evidence>
<evidence type="ECO:0000313" key="2">
    <source>
        <dbReference type="Proteomes" id="UP000824219"/>
    </source>
</evidence>
<proteinExistence type="predicted"/>
<dbReference type="OrthoDB" id="8960663at2759"/>
<protein>
    <submittedName>
        <fullName evidence="1">Uncharacterized protein</fullName>
    </submittedName>
</protein>
<dbReference type="Proteomes" id="UP000824219">
    <property type="component" value="Linkage Group LG18"/>
</dbReference>
<dbReference type="AlphaFoldDB" id="A0A9D3SEA9"/>
<comment type="caution">
    <text evidence="1">The sequence shown here is derived from an EMBL/GenBank/DDBJ whole genome shotgun (WGS) entry which is preliminary data.</text>
</comment>
<dbReference type="EMBL" id="JAHKSW010000018">
    <property type="protein sequence ID" value="KAG7321022.1"/>
    <property type="molecule type" value="Genomic_DNA"/>
</dbReference>
<keyword evidence="2" id="KW-1185">Reference proteome</keyword>
<reference evidence="1 2" key="1">
    <citation type="submission" date="2021-06" db="EMBL/GenBank/DDBJ databases">
        <title>Chromosome-level genome assembly of the red-tail catfish (Hemibagrus wyckioides).</title>
        <authorList>
            <person name="Shao F."/>
        </authorList>
    </citation>
    <scope>NUCLEOTIDE SEQUENCE [LARGE SCALE GENOMIC DNA]</scope>
    <source>
        <strain evidence="1">EC202008001</strain>
        <tissue evidence="1">Blood</tissue>
    </source>
</reference>
<sequence length="151" mass="17413">MHKKGFRKGPLGYLLQEPTKEARLIKDDPSLQDKSATKKEDLVLLWSIREGVTSLTKEKSLVNTLCFLYNGATCVPGTRMYKLQHYLWSQMQSDRPSQRTKSRYGNDGISVHFFHQQGPVRYIYCSTKVFKAHHAEGLTNPRLLFQDFMGT</sequence>
<name>A0A9D3SEA9_9TELE</name>
<accession>A0A9D3SEA9</accession>